<dbReference type="InterPro" id="IPR051826">
    <property type="entry name" value="E3_ubiquitin-ligase_domain"/>
</dbReference>
<comment type="caution">
    <text evidence="4">The sequence shown here is derived from an EMBL/GenBank/DDBJ whole genome shotgun (WGS) entry which is preliminary data.</text>
</comment>
<feature type="compositionally biased region" description="Polar residues" evidence="2">
    <location>
        <begin position="446"/>
        <end position="456"/>
    </location>
</feature>
<evidence type="ECO:0000256" key="1">
    <source>
        <dbReference type="PROSITE-ProRule" id="PRU00175"/>
    </source>
</evidence>
<reference evidence="4 5" key="1">
    <citation type="journal article" date="2014" name="BMC Genomics">
        <title>Comparative genomics of the major fungal agents of human and animal Sporotrichosis: Sporothrix schenckii and Sporothrix brasiliensis.</title>
        <authorList>
            <person name="Teixeira M.M."/>
            <person name="de Almeida L.G."/>
            <person name="Kubitschek-Barreira P."/>
            <person name="Alves F.L."/>
            <person name="Kioshima E.S."/>
            <person name="Abadio A.K."/>
            <person name="Fernandes L."/>
            <person name="Derengowski L.S."/>
            <person name="Ferreira K.S."/>
            <person name="Souza R.C."/>
            <person name="Ruiz J.C."/>
            <person name="de Andrade N.C."/>
            <person name="Paes H.C."/>
            <person name="Nicola A.M."/>
            <person name="Albuquerque P."/>
            <person name="Gerber A.L."/>
            <person name="Martins V.P."/>
            <person name="Peconick L.D."/>
            <person name="Neto A.V."/>
            <person name="Chaucanez C.B."/>
            <person name="Silva P.A."/>
            <person name="Cunha O.L."/>
            <person name="de Oliveira F.F."/>
            <person name="dos Santos T.C."/>
            <person name="Barros A.L."/>
            <person name="Soares M.A."/>
            <person name="de Oliveira L.M."/>
            <person name="Marini M.M."/>
            <person name="Villalobos-Duno H."/>
            <person name="Cunha M.M."/>
            <person name="de Hoog S."/>
            <person name="da Silveira J.F."/>
            <person name="Henrissat B."/>
            <person name="Nino-Vega G.A."/>
            <person name="Cisalpino P.S."/>
            <person name="Mora-Montes H.M."/>
            <person name="Almeida S.R."/>
            <person name="Stajich J.E."/>
            <person name="Lopes-Bezerra L.M."/>
            <person name="Vasconcelos A.T."/>
            <person name="Felipe M.S."/>
        </authorList>
    </citation>
    <scope>NUCLEOTIDE SEQUENCE [LARGE SCALE GENOMIC DNA]</scope>
    <source>
        <strain evidence="4 5">1099-18</strain>
    </source>
</reference>
<dbReference type="PANTHER" id="PTHR22765">
    <property type="entry name" value="RING FINGER AND PROTEASE ASSOCIATED DOMAIN-CONTAINING"/>
    <property type="match status" value="1"/>
</dbReference>
<dbReference type="GeneID" id="27664663"/>
<proteinExistence type="predicted"/>
<dbReference type="EMBL" id="AXCR01000006">
    <property type="protein sequence ID" value="KJR86621.1"/>
    <property type="molecule type" value="Genomic_DNA"/>
</dbReference>
<feature type="region of interest" description="Disordered" evidence="2">
    <location>
        <begin position="1"/>
        <end position="45"/>
    </location>
</feature>
<dbReference type="PANTHER" id="PTHR22765:SF434">
    <property type="entry name" value="GB|AAD18119.1-RELATED"/>
    <property type="match status" value="1"/>
</dbReference>
<dbReference type="Proteomes" id="UP000033710">
    <property type="component" value="Unassembled WGS sequence"/>
</dbReference>
<keyword evidence="1" id="KW-0479">Metal-binding</keyword>
<feature type="region of interest" description="Disordered" evidence="2">
    <location>
        <begin position="107"/>
        <end position="145"/>
    </location>
</feature>
<dbReference type="OrthoDB" id="8062037at2759"/>
<feature type="compositionally biased region" description="Low complexity" evidence="2">
    <location>
        <begin position="267"/>
        <end position="280"/>
    </location>
</feature>
<evidence type="ECO:0000256" key="2">
    <source>
        <dbReference type="SAM" id="MobiDB-lite"/>
    </source>
</evidence>
<dbReference type="SMART" id="SM00184">
    <property type="entry name" value="RING"/>
    <property type="match status" value="1"/>
</dbReference>
<dbReference type="InterPro" id="IPR013083">
    <property type="entry name" value="Znf_RING/FYVE/PHD"/>
</dbReference>
<dbReference type="Gene3D" id="3.30.40.10">
    <property type="entry name" value="Zinc/RING finger domain, C3HC4 (zinc finger)"/>
    <property type="match status" value="1"/>
</dbReference>
<dbReference type="AlphaFoldDB" id="A0A0F2MEN6"/>
<evidence type="ECO:0000313" key="5">
    <source>
        <dbReference type="Proteomes" id="UP000033710"/>
    </source>
</evidence>
<evidence type="ECO:0000313" key="4">
    <source>
        <dbReference type="EMBL" id="KJR86621.1"/>
    </source>
</evidence>
<feature type="region of interest" description="Disordered" evidence="2">
    <location>
        <begin position="159"/>
        <end position="228"/>
    </location>
</feature>
<dbReference type="InterPro" id="IPR001841">
    <property type="entry name" value="Znf_RING"/>
</dbReference>
<gene>
    <name evidence="4" type="ORF">SPSK_02517</name>
</gene>
<feature type="compositionally biased region" description="Basic and acidic residues" evidence="2">
    <location>
        <begin position="164"/>
        <end position="180"/>
    </location>
</feature>
<feature type="region of interest" description="Disordered" evidence="2">
    <location>
        <begin position="430"/>
        <end position="456"/>
    </location>
</feature>
<dbReference type="GO" id="GO:0061630">
    <property type="term" value="F:ubiquitin protein ligase activity"/>
    <property type="evidence" value="ECO:0007669"/>
    <property type="project" value="TreeGrafter"/>
</dbReference>
<sequence>MPTFSHIRNRYGTLPKLHAKGGSSRGDLRANQPKPRQSEDTPTPTEPCPICLEVVGLPAVDGSVESWSILPCGHRFGSYCVKAWLGTGPSPSCPYCKSPMLHSCGHPTLPRRTRPPVSDPTDIQIGDDRVPGSPKPRAPVVEQEAPHVQEVDEALPLGQANEPHSIDNESDNKAIDRNNADDNQEGQGPGQAEAKNDARVAAQHVPSSPGGIQRPPPDEPGPDNNDEADVVQEPVAAPEAENIAPPAIVAAPQQQHVPTLAVEVAPAEPDAAQPAQQPEAQPTPPAAAPVVAPDEPFSLVEFDDYDLMVRIIRRSPNRMPMFMTMAYPETVNLEIPCAFCYMGIEYNRHLLRLRVHDMDPRDRPSRIPGKKLVVTGAKHLTHHSHTAYRAIRAHIGNNRHRYAQPTADEKQTVDAYVEACKEAHDMDFGPWWAQQPPKSDPAMDVPQNNPSIWGQH</sequence>
<feature type="region of interest" description="Disordered" evidence="2">
    <location>
        <begin position="267"/>
        <end position="288"/>
    </location>
</feature>
<evidence type="ECO:0000259" key="3">
    <source>
        <dbReference type="PROSITE" id="PS50089"/>
    </source>
</evidence>
<organism evidence="4 5">
    <name type="scientific">Sporothrix schenckii 1099-18</name>
    <dbReference type="NCBI Taxonomy" id="1397361"/>
    <lineage>
        <taxon>Eukaryota</taxon>
        <taxon>Fungi</taxon>
        <taxon>Dikarya</taxon>
        <taxon>Ascomycota</taxon>
        <taxon>Pezizomycotina</taxon>
        <taxon>Sordariomycetes</taxon>
        <taxon>Sordariomycetidae</taxon>
        <taxon>Ophiostomatales</taxon>
        <taxon>Ophiostomataceae</taxon>
        <taxon>Sporothrix</taxon>
    </lineage>
</organism>
<dbReference type="Pfam" id="PF13639">
    <property type="entry name" value="zf-RING_2"/>
    <property type="match status" value="1"/>
</dbReference>
<dbReference type="GO" id="GO:0006511">
    <property type="term" value="P:ubiquitin-dependent protein catabolic process"/>
    <property type="evidence" value="ECO:0007669"/>
    <property type="project" value="TreeGrafter"/>
</dbReference>
<dbReference type="KEGG" id="ssck:SPSK_02517"/>
<dbReference type="RefSeq" id="XP_016589297.1">
    <property type="nucleotide sequence ID" value="XM_016729386.1"/>
</dbReference>
<reference evidence="4 5" key="2">
    <citation type="journal article" date="2015" name="Eukaryot. Cell">
        <title>Asexual propagation of a virulent clone complex in a human and feline outbreak of sporotrichosis.</title>
        <authorList>
            <person name="Teixeira Mde M."/>
            <person name="Rodrigues A.M."/>
            <person name="Tsui C.K."/>
            <person name="de Almeida L.G."/>
            <person name="Van Diepeningen A.D."/>
            <person name="van den Ende B.G."/>
            <person name="Fernandes G.F."/>
            <person name="Kano R."/>
            <person name="Hamelin R.C."/>
            <person name="Lopes-Bezerra L.M."/>
            <person name="Vasconcelos A.T."/>
            <person name="de Hoog S."/>
            <person name="de Camargo Z.P."/>
            <person name="Felipe M.S."/>
        </authorList>
    </citation>
    <scope>NUCLEOTIDE SEQUENCE [LARGE SCALE GENOMIC DNA]</scope>
    <source>
        <strain evidence="4 5">1099-18</strain>
    </source>
</reference>
<accession>A0A0F2MEN6</accession>
<dbReference type="PROSITE" id="PS50089">
    <property type="entry name" value="ZF_RING_2"/>
    <property type="match status" value="1"/>
</dbReference>
<keyword evidence="1" id="KW-0862">Zinc</keyword>
<keyword evidence="1" id="KW-0863">Zinc-finger</keyword>
<dbReference type="GO" id="GO:0008270">
    <property type="term" value="F:zinc ion binding"/>
    <property type="evidence" value="ECO:0007669"/>
    <property type="project" value="UniProtKB-KW"/>
</dbReference>
<dbReference type="SUPFAM" id="SSF57850">
    <property type="entry name" value="RING/U-box"/>
    <property type="match status" value="1"/>
</dbReference>
<feature type="domain" description="RING-type" evidence="3">
    <location>
        <begin position="48"/>
        <end position="97"/>
    </location>
</feature>
<dbReference type="VEuPathDB" id="FungiDB:SPSK_02517"/>
<protein>
    <recommendedName>
        <fullName evidence="3">RING-type domain-containing protein</fullName>
    </recommendedName>
</protein>
<name>A0A0F2MEN6_SPOSC</name>